<evidence type="ECO:0000256" key="4">
    <source>
        <dbReference type="ARBA" id="ARBA00022840"/>
    </source>
</evidence>
<dbReference type="Gene3D" id="3.40.50.300">
    <property type="entry name" value="P-loop containing nucleotide triphosphate hydrolases"/>
    <property type="match status" value="2"/>
</dbReference>
<feature type="compositionally biased region" description="Basic and acidic residues" evidence="5">
    <location>
        <begin position="816"/>
        <end position="833"/>
    </location>
</feature>
<dbReference type="InterPro" id="IPR045055">
    <property type="entry name" value="DNA2/NAM7-like"/>
</dbReference>
<dbReference type="GO" id="GO:0005524">
    <property type="term" value="F:ATP binding"/>
    <property type="evidence" value="ECO:0007669"/>
    <property type="project" value="UniProtKB-KW"/>
</dbReference>
<evidence type="ECO:0000313" key="8">
    <source>
        <dbReference type="EMBL" id="CAD9628183.1"/>
    </source>
</evidence>
<evidence type="ECO:0008006" key="9">
    <source>
        <dbReference type="Google" id="ProtNLM"/>
    </source>
</evidence>
<dbReference type="AlphaFoldDB" id="A0A7S2MAI0"/>
<gene>
    <name evidence="8" type="ORF">BRAN1462_LOCUS48752</name>
</gene>
<sequence>MEKQEGCVDADTLQLLLISLTRAGKLPNAHKIIDIAVEHKVPLDTGSIVQIALAVSQRSQSHKALRYLRRLVYECLPELNKSPEQTTFLDRHASFIFSELMAEADGCFGRMENRDPNTLVNLGHAELDIMMDWDQSSATTFVLYNRLDDKGRKVYVPTVGTGFQRTDSCLMSFDISHPEVAKQVPGSYDKIFSGAEIEITGSAAPGKLDPMTVRLTSPPKEPLLPNMIYRLDRLASRDQTRRMLEALKIVLKKPGDSDEGGASSLQPAPQLRELVLVPCDQTLTKAGKEALPLELMDHTGNRQRQAAMHSFQEDAKDRHGATLNQSQLQALTLACTQRITLIQGPPGTGKTTTAVQIVSALVTDDLVDLPMLVTADSNTAVDNLVKGIGKRGLNVVRVGRPESIREDVKQFALAGQWQKLKTADVVCATCIGASGATLDKTRFGTVLIDECTQAAESAALVPLARGCKQAILIGDQCQLPPTVLSDVAETENLGESLFTRLVTQGVRPVLLDTQYRMHPLIAEFASAAFYNGRLQNGVSHMTRKPPEGFMWPQRQMPVAFVNLERAEEKREGSSYINPAEAEKTLWALQEVCKTDQLGPETVGLVTPYKGQVNLIKKLIRERPGLQKFRTGLEVESVDGFQGQEKEVIIFCAVRNNRDGKVGFLSDWRRLNVMLTRARRGCIVIGSKTTLNQDPLWQEWLKWATARGAICGESAKGTWVPRYLVDDRDGVWTMKASIVEEASTAAGAGAGGSAASTVAKKEPPKEAEILDSWEDMSDAASPSVTPANNAKPPEPLDAGMVGESLAGMERQPSAGSREPKEERESRAQERREALDAEEVGAQEALRLPERSKAEADAKGAESQPPGRIGPDDKVDDDSRRAGTPSVGPKSPARQLALAKMGLLDDLDLEDS</sequence>
<accession>A0A7S2MAI0</accession>
<feature type="region of interest" description="Disordered" evidence="5">
    <location>
        <begin position="777"/>
        <end position="893"/>
    </location>
</feature>
<reference evidence="8" key="1">
    <citation type="submission" date="2021-01" db="EMBL/GenBank/DDBJ databases">
        <authorList>
            <person name="Corre E."/>
            <person name="Pelletier E."/>
            <person name="Niang G."/>
            <person name="Scheremetjew M."/>
            <person name="Finn R."/>
            <person name="Kale V."/>
            <person name="Holt S."/>
            <person name="Cochrane G."/>
            <person name="Meng A."/>
            <person name="Brown T."/>
            <person name="Cohen L."/>
        </authorList>
    </citation>
    <scope>NUCLEOTIDE SEQUENCE</scope>
    <source>
        <strain evidence="8">RCC3387</strain>
    </source>
</reference>
<keyword evidence="4" id="KW-0067">ATP-binding</keyword>
<evidence type="ECO:0000256" key="2">
    <source>
        <dbReference type="ARBA" id="ARBA00022801"/>
    </source>
</evidence>
<feature type="region of interest" description="Disordered" evidence="5">
    <location>
        <begin position="744"/>
        <end position="764"/>
    </location>
</feature>
<dbReference type="EMBL" id="HBGW01076670">
    <property type="protein sequence ID" value="CAD9628183.1"/>
    <property type="molecule type" value="Transcribed_RNA"/>
</dbReference>
<keyword evidence="2" id="KW-0378">Hydrolase</keyword>
<evidence type="ECO:0000259" key="6">
    <source>
        <dbReference type="Pfam" id="PF13086"/>
    </source>
</evidence>
<dbReference type="GO" id="GO:0016787">
    <property type="term" value="F:hydrolase activity"/>
    <property type="evidence" value="ECO:0007669"/>
    <property type="project" value="UniProtKB-KW"/>
</dbReference>
<organism evidence="8">
    <name type="scientific">Zooxanthella nutricula</name>
    <dbReference type="NCBI Taxonomy" id="1333877"/>
    <lineage>
        <taxon>Eukaryota</taxon>
        <taxon>Sar</taxon>
        <taxon>Alveolata</taxon>
        <taxon>Dinophyceae</taxon>
        <taxon>Peridiniales</taxon>
        <taxon>Peridiniales incertae sedis</taxon>
        <taxon>Zooxanthella</taxon>
    </lineage>
</organism>
<feature type="compositionally biased region" description="Basic and acidic residues" evidence="5">
    <location>
        <begin position="845"/>
        <end position="858"/>
    </location>
</feature>
<dbReference type="InterPro" id="IPR027417">
    <property type="entry name" value="P-loop_NTPase"/>
</dbReference>
<evidence type="ECO:0000256" key="1">
    <source>
        <dbReference type="ARBA" id="ARBA00022741"/>
    </source>
</evidence>
<dbReference type="Pfam" id="PF13086">
    <property type="entry name" value="AAA_11"/>
    <property type="match status" value="2"/>
</dbReference>
<dbReference type="CDD" id="cd18808">
    <property type="entry name" value="SF1_C_Upf1"/>
    <property type="match status" value="1"/>
</dbReference>
<feature type="domain" description="DNA2/NAM7 helicase-like C-terminal" evidence="7">
    <location>
        <begin position="494"/>
        <end position="687"/>
    </location>
</feature>
<dbReference type="Pfam" id="PF13087">
    <property type="entry name" value="AAA_12"/>
    <property type="match status" value="1"/>
</dbReference>
<feature type="domain" description="DNA2/NAM7 helicase helicase" evidence="6">
    <location>
        <begin position="420"/>
        <end position="485"/>
    </location>
</feature>
<dbReference type="GO" id="GO:0004386">
    <property type="term" value="F:helicase activity"/>
    <property type="evidence" value="ECO:0007669"/>
    <property type="project" value="UniProtKB-KW"/>
</dbReference>
<dbReference type="InterPro" id="IPR047187">
    <property type="entry name" value="SF1_C_Upf1"/>
</dbReference>
<dbReference type="FunFam" id="3.40.50.300:FF:000326">
    <property type="entry name" value="P-loop containing nucleoside triphosphate hydrolase"/>
    <property type="match status" value="1"/>
</dbReference>
<dbReference type="InterPro" id="IPR041677">
    <property type="entry name" value="DNA2/NAM7_AAA_11"/>
</dbReference>
<feature type="domain" description="DNA2/NAM7 helicase helicase" evidence="6">
    <location>
        <begin position="323"/>
        <end position="417"/>
    </location>
</feature>
<proteinExistence type="predicted"/>
<dbReference type="PANTHER" id="PTHR10887:SF495">
    <property type="entry name" value="HELICASE SENATAXIN ISOFORM X1-RELATED"/>
    <property type="match status" value="1"/>
</dbReference>
<keyword evidence="3" id="KW-0347">Helicase</keyword>
<evidence type="ECO:0000256" key="3">
    <source>
        <dbReference type="ARBA" id="ARBA00022806"/>
    </source>
</evidence>
<name>A0A7S2MAI0_9DINO</name>
<evidence type="ECO:0000256" key="5">
    <source>
        <dbReference type="SAM" id="MobiDB-lite"/>
    </source>
</evidence>
<dbReference type="PANTHER" id="PTHR10887">
    <property type="entry name" value="DNA2/NAM7 HELICASE FAMILY"/>
    <property type="match status" value="1"/>
</dbReference>
<protein>
    <recommendedName>
        <fullName evidence="9">AAA+ ATPase domain-containing protein</fullName>
    </recommendedName>
</protein>
<dbReference type="SUPFAM" id="SSF52540">
    <property type="entry name" value="P-loop containing nucleoside triphosphate hydrolases"/>
    <property type="match status" value="1"/>
</dbReference>
<evidence type="ECO:0000259" key="7">
    <source>
        <dbReference type="Pfam" id="PF13087"/>
    </source>
</evidence>
<feature type="compositionally biased region" description="Basic and acidic residues" evidence="5">
    <location>
        <begin position="868"/>
        <end position="879"/>
    </location>
</feature>
<dbReference type="InterPro" id="IPR041679">
    <property type="entry name" value="DNA2/NAM7-like_C"/>
</dbReference>
<feature type="compositionally biased region" description="Low complexity" evidence="5">
    <location>
        <begin position="744"/>
        <end position="757"/>
    </location>
</feature>
<dbReference type="GO" id="GO:0005694">
    <property type="term" value="C:chromosome"/>
    <property type="evidence" value="ECO:0007669"/>
    <property type="project" value="UniProtKB-ARBA"/>
</dbReference>
<keyword evidence="1" id="KW-0547">Nucleotide-binding</keyword>